<dbReference type="InterPro" id="IPR049625">
    <property type="entry name" value="Glyco_transf_61_cat"/>
</dbReference>
<reference evidence="7" key="2">
    <citation type="submission" date="2020-07" db="EMBL/GenBank/DDBJ databases">
        <authorList>
            <person name="Vera ALvarez R."/>
            <person name="Arias-Moreno D.M."/>
            <person name="Jimenez-Jacinto V."/>
            <person name="Jimenez-Bremont J.F."/>
            <person name="Swaminathan K."/>
            <person name="Moose S.P."/>
            <person name="Guerrero-Gonzalez M.L."/>
            <person name="Marino-Ramirez L."/>
            <person name="Landsman D."/>
            <person name="Rodriguez-Kessler M."/>
            <person name="Delgado-Sanchez P."/>
        </authorList>
    </citation>
    <scope>NUCLEOTIDE SEQUENCE</scope>
    <source>
        <tissue evidence="7">Cladode</tissue>
    </source>
</reference>
<protein>
    <recommendedName>
        <fullName evidence="6">Glycosyltransferase 61 catalytic domain-containing protein</fullName>
    </recommendedName>
</protein>
<proteinExistence type="predicted"/>
<dbReference type="GO" id="GO:0016763">
    <property type="term" value="F:pentosyltransferase activity"/>
    <property type="evidence" value="ECO:0007669"/>
    <property type="project" value="UniProtKB-ARBA"/>
</dbReference>
<evidence type="ECO:0000256" key="5">
    <source>
        <dbReference type="SAM" id="Phobius"/>
    </source>
</evidence>
<comment type="subcellular location">
    <subcellularLocation>
        <location evidence="1">Golgi apparatus membrane</location>
        <topology evidence="1">Single-pass type II membrane protein</topology>
    </subcellularLocation>
</comment>
<dbReference type="AlphaFoldDB" id="A0A7C9D0Y6"/>
<dbReference type="InterPro" id="IPR007657">
    <property type="entry name" value="Glycosyltransferase_61"/>
</dbReference>
<evidence type="ECO:0000256" key="1">
    <source>
        <dbReference type="ARBA" id="ARBA00004323"/>
    </source>
</evidence>
<accession>A0A7C9D0Y6</accession>
<feature type="domain" description="Glycosyltransferase 61 catalytic" evidence="6">
    <location>
        <begin position="259"/>
        <end position="360"/>
    </location>
</feature>
<dbReference type="Pfam" id="PF04577">
    <property type="entry name" value="Glyco_transf_61"/>
    <property type="match status" value="1"/>
</dbReference>
<keyword evidence="2" id="KW-0328">Glycosyltransferase</keyword>
<keyword evidence="5" id="KW-0472">Membrane</keyword>
<keyword evidence="3" id="KW-0808">Transferase</keyword>
<feature type="transmembrane region" description="Helical" evidence="5">
    <location>
        <begin position="12"/>
        <end position="33"/>
    </location>
</feature>
<keyword evidence="4" id="KW-0325">Glycoprotein</keyword>
<evidence type="ECO:0000256" key="2">
    <source>
        <dbReference type="ARBA" id="ARBA00022676"/>
    </source>
</evidence>
<name>A0A7C9D0Y6_OPUST</name>
<keyword evidence="5" id="KW-1133">Transmembrane helix</keyword>
<evidence type="ECO:0000256" key="4">
    <source>
        <dbReference type="ARBA" id="ARBA00023180"/>
    </source>
</evidence>
<evidence type="ECO:0000259" key="6">
    <source>
        <dbReference type="Pfam" id="PF04577"/>
    </source>
</evidence>
<keyword evidence="5" id="KW-0812">Transmembrane</keyword>
<evidence type="ECO:0000256" key="3">
    <source>
        <dbReference type="ARBA" id="ARBA00022679"/>
    </source>
</evidence>
<dbReference type="PANTHER" id="PTHR20961:SF108">
    <property type="entry name" value="GLYCOSYLTRANSFERASE"/>
    <property type="match status" value="1"/>
</dbReference>
<dbReference type="GO" id="GO:0000139">
    <property type="term" value="C:Golgi membrane"/>
    <property type="evidence" value="ECO:0007669"/>
    <property type="project" value="UniProtKB-SubCell"/>
</dbReference>
<reference evidence="7" key="1">
    <citation type="journal article" date="2013" name="J. Plant Res.">
        <title>Effect of fungi and light on seed germination of three Opuntia species from semiarid lands of central Mexico.</title>
        <authorList>
            <person name="Delgado-Sanchez P."/>
            <person name="Jimenez-Bremont J.F."/>
            <person name="Guerrero-Gonzalez Mde L."/>
            <person name="Flores J."/>
        </authorList>
    </citation>
    <scope>NUCLEOTIDE SEQUENCE</scope>
    <source>
        <tissue evidence="7">Cladode</tissue>
    </source>
</reference>
<evidence type="ECO:0000313" key="7">
    <source>
        <dbReference type="EMBL" id="MBA4628943.1"/>
    </source>
</evidence>
<dbReference type="EMBL" id="GISG01067729">
    <property type="protein sequence ID" value="MBA4628943.1"/>
    <property type="molecule type" value="Transcribed_RNA"/>
</dbReference>
<dbReference type="PANTHER" id="PTHR20961">
    <property type="entry name" value="GLYCOSYLTRANSFERASE"/>
    <property type="match status" value="1"/>
</dbReference>
<organism evidence="7">
    <name type="scientific">Opuntia streptacantha</name>
    <name type="common">Prickly pear cactus</name>
    <name type="synonym">Opuntia cardona</name>
    <dbReference type="NCBI Taxonomy" id="393608"/>
    <lineage>
        <taxon>Eukaryota</taxon>
        <taxon>Viridiplantae</taxon>
        <taxon>Streptophyta</taxon>
        <taxon>Embryophyta</taxon>
        <taxon>Tracheophyta</taxon>
        <taxon>Spermatophyta</taxon>
        <taxon>Magnoliopsida</taxon>
        <taxon>eudicotyledons</taxon>
        <taxon>Gunneridae</taxon>
        <taxon>Pentapetalae</taxon>
        <taxon>Caryophyllales</taxon>
        <taxon>Cactineae</taxon>
        <taxon>Cactaceae</taxon>
        <taxon>Opuntioideae</taxon>
        <taxon>Opuntia</taxon>
    </lineage>
</organism>
<sequence length="451" mass="51514">MEKQKDQQGIRRLILVFHFINFIFLLVFLHHMFSQANLSILNSWKKRQQQGEDITMKLHLGRLARGKDRDQLQETGFSCHSDPHSDICVSTKQLRIDTQNLIIYVSPNKADSETQNKQFIKPYPSKENHLAMKSVHSLEIIQATNSSLLPSCKFHHMVPAIVFSAGGFSGNSFHDFNDIIIPLFLTSRHFRSQVKFIIIDFKPQWVRKYDQLLKGLSGFEIFDPAKDAGVHCFPGGVIGLKYHTNLGVNCSDVPSGYKFEDFRQFLWESYGLNKLRGMVLRPNKKVIVLISRRQTRVFLNEDEMVTMMGELGFEIKVASPNEMKNLDKFSRLVSTCNLMIGAHGAGLAHQVFLPKGAVVIQVVPIGLRWLANMYYGRPSREMGLKYLEYHTELEESSLSKSYNRHDPAIANPLSIFAKGYMTARAVYLDGQNITLNIARFRETLSLALELL</sequence>